<gene>
    <name evidence="3" type="ORF">F7P68_0004765</name>
    <name evidence="2" type="ORF">SN16_03450</name>
</gene>
<name>A0A0C2DNY4_9STAP</name>
<reference evidence="5" key="2">
    <citation type="submission" date="2020-04" db="EMBL/GenBank/DDBJ databases">
        <title>Genome analysis and biological profiling of marine Cellulosimicrobium funkei MOSEL-ME6.</title>
        <authorList>
            <person name="Tanveer F."/>
            <person name="Xie Y."/>
            <person name="Shinwari Z.K."/>
        </authorList>
    </citation>
    <scope>NUCLEOTIDE SEQUENCE [LARGE SCALE GENOMIC DNA]</scope>
    <source>
        <strain evidence="5">MOSEL-ME25</strain>
    </source>
</reference>
<dbReference type="STRING" id="45670.SN16_03450"/>
<comment type="caution">
    <text evidence="2">The sequence shown here is derived from an EMBL/GenBank/DDBJ whole genome shotgun (WGS) entry which is preliminary data.</text>
</comment>
<evidence type="ECO:0000313" key="2">
    <source>
        <dbReference type="EMBL" id="KIH71728.1"/>
    </source>
</evidence>
<dbReference type="PANTHER" id="PTHR13887">
    <property type="entry name" value="GLUTATHIONE S-TRANSFERASE KAPPA"/>
    <property type="match status" value="1"/>
</dbReference>
<evidence type="ECO:0000313" key="4">
    <source>
        <dbReference type="Proteomes" id="UP000031546"/>
    </source>
</evidence>
<dbReference type="Proteomes" id="UP000031546">
    <property type="component" value="Unassembled WGS sequence"/>
</dbReference>
<reference evidence="3 5" key="4">
    <citation type="submission" date="2022-12" db="EMBL/GenBank/DDBJ databases">
        <title>Genome analysis and biological profiling of marine Salinicoccus roseus MOSEL-ME25.</title>
        <authorList>
            <person name="Mirza F.T."/>
            <person name="Xie Y."/>
            <person name="Shinwari Z.K."/>
        </authorList>
    </citation>
    <scope>NUCLEOTIDE SEQUENCE [LARGE SCALE GENOMIC DNA]</scope>
    <source>
        <strain evidence="3 5">MOSEL-ME25</strain>
    </source>
</reference>
<dbReference type="EMBL" id="JXII01000002">
    <property type="protein sequence ID" value="KIH71728.1"/>
    <property type="molecule type" value="Genomic_DNA"/>
</dbReference>
<feature type="domain" description="DSBA-like thioredoxin" evidence="1">
    <location>
        <begin position="3"/>
        <end position="204"/>
    </location>
</feature>
<proteinExistence type="predicted"/>
<dbReference type="AlphaFoldDB" id="A0A0C2DNY4"/>
<dbReference type="Gene3D" id="3.40.30.10">
    <property type="entry name" value="Glutaredoxin"/>
    <property type="match status" value="1"/>
</dbReference>
<dbReference type="InterPro" id="IPR036249">
    <property type="entry name" value="Thioredoxin-like_sf"/>
</dbReference>
<dbReference type="SUPFAM" id="SSF52833">
    <property type="entry name" value="Thioredoxin-like"/>
    <property type="match status" value="1"/>
</dbReference>
<dbReference type="OrthoDB" id="9799122at2"/>
<reference evidence="3" key="3">
    <citation type="submission" date="2020-04" db="EMBL/GenBank/DDBJ databases">
        <authorList>
            <person name="Tanveer F."/>
            <person name="Xie Y."/>
            <person name="Shinwari Z.K."/>
        </authorList>
    </citation>
    <scope>NUCLEOTIDE SEQUENCE</scope>
    <source>
        <strain evidence="3">MOSEL-ME25</strain>
    </source>
</reference>
<accession>A0A0C2DNY4</accession>
<organism evidence="2 4">
    <name type="scientific">Salinicoccus roseus</name>
    <dbReference type="NCBI Taxonomy" id="45670"/>
    <lineage>
        <taxon>Bacteria</taxon>
        <taxon>Bacillati</taxon>
        <taxon>Bacillota</taxon>
        <taxon>Bacilli</taxon>
        <taxon>Bacillales</taxon>
        <taxon>Staphylococcaceae</taxon>
        <taxon>Salinicoccus</taxon>
    </lineage>
</organism>
<evidence type="ECO:0000313" key="5">
    <source>
        <dbReference type="Proteomes" id="UP000527860"/>
    </source>
</evidence>
<keyword evidence="5" id="KW-1185">Reference proteome</keyword>
<dbReference type="PANTHER" id="PTHR13887:SF41">
    <property type="entry name" value="THIOREDOXIN SUPERFAMILY PROTEIN"/>
    <property type="match status" value="1"/>
</dbReference>
<dbReference type="EMBL" id="JABEVU030000001">
    <property type="protein sequence ID" value="MDB0579835.1"/>
    <property type="molecule type" value="Genomic_DNA"/>
</dbReference>
<protein>
    <submittedName>
        <fullName evidence="2">DSBA oxidoreductase</fullName>
    </submittedName>
    <submittedName>
        <fullName evidence="3">DsbA family oxidoreductase</fullName>
    </submittedName>
</protein>
<dbReference type="CDD" id="cd03024">
    <property type="entry name" value="DsbA_FrnE"/>
    <property type="match status" value="1"/>
</dbReference>
<dbReference type="GO" id="GO:0016491">
    <property type="term" value="F:oxidoreductase activity"/>
    <property type="evidence" value="ECO:0007669"/>
    <property type="project" value="InterPro"/>
</dbReference>
<sequence length="231" mass="25109">MEIEIWSDIGCPFCYIGKRNFEAGLEQFSAKDEVDVIHKSFRLDPSAPMAPDASMAELLAKKYGKSLEEAKEMNRQVSGAAEAAGLEFNLDAVIPSNTMDAHRLIKMAEAEGKDGEALEHLYHAYFTEGSNVADTEVLLDIAETLGMDRGTVEQKLASNDYKEAVISDQNEATRLGAQGVPFFVINRKYGVSGAQPPEAFLEAVNKAYEEEQPLVDMSGDAGASCGRDGCE</sequence>
<dbReference type="Proteomes" id="UP000527860">
    <property type="component" value="Unassembled WGS sequence"/>
</dbReference>
<reference evidence="2 4" key="1">
    <citation type="submission" date="2015-01" db="EMBL/GenBank/DDBJ databases">
        <title>Genome sequences of high lactate-tolerant strain Salinicoccus roseus W12 with industrial interest.</title>
        <authorList>
            <person name="Wang H."/>
            <person name="Yu B."/>
        </authorList>
    </citation>
    <scope>NUCLEOTIDE SEQUENCE [LARGE SCALE GENOMIC DNA]</scope>
    <source>
        <strain evidence="2 4">W12</strain>
    </source>
</reference>
<evidence type="ECO:0000259" key="1">
    <source>
        <dbReference type="Pfam" id="PF01323"/>
    </source>
</evidence>
<evidence type="ECO:0000313" key="3">
    <source>
        <dbReference type="EMBL" id="MDB0579835.1"/>
    </source>
</evidence>
<dbReference type="RefSeq" id="WP_040105188.1">
    <property type="nucleotide sequence ID" value="NZ_JABEVU030000001.1"/>
</dbReference>
<dbReference type="GeneID" id="77844595"/>
<dbReference type="InterPro" id="IPR001853">
    <property type="entry name" value="DSBA-like_thioredoxin_dom"/>
</dbReference>
<dbReference type="Pfam" id="PF01323">
    <property type="entry name" value="DSBA"/>
    <property type="match status" value="1"/>
</dbReference>